<keyword evidence="1" id="KW-0812">Transmembrane</keyword>
<evidence type="ECO:0000256" key="1">
    <source>
        <dbReference type="SAM" id="Phobius"/>
    </source>
</evidence>
<evidence type="ECO:0000313" key="3">
    <source>
        <dbReference type="EMBL" id="OTA28141.1"/>
    </source>
</evidence>
<name>A0A1Y2SWK7_9BIFI</name>
<gene>
    <name evidence="3" type="ORF">B9T39_07380</name>
</gene>
<feature type="transmembrane region" description="Helical" evidence="1">
    <location>
        <begin position="20"/>
        <end position="42"/>
    </location>
</feature>
<evidence type="ECO:0000313" key="4">
    <source>
        <dbReference type="Proteomes" id="UP000243540"/>
    </source>
</evidence>
<dbReference type="Pfam" id="PF08818">
    <property type="entry name" value="DUF1801"/>
    <property type="match status" value="1"/>
</dbReference>
<dbReference type="EMBL" id="NEKC01000022">
    <property type="protein sequence ID" value="OTA28141.1"/>
    <property type="molecule type" value="Genomic_DNA"/>
</dbReference>
<keyword evidence="1" id="KW-0472">Membrane</keyword>
<keyword evidence="1" id="KW-1133">Transmembrane helix</keyword>
<evidence type="ECO:0000259" key="2">
    <source>
        <dbReference type="Pfam" id="PF08818"/>
    </source>
</evidence>
<feature type="domain" description="YdhG-like" evidence="2">
    <location>
        <begin position="69"/>
        <end position="161"/>
    </location>
</feature>
<dbReference type="SUPFAM" id="SSF159888">
    <property type="entry name" value="YdhG-like"/>
    <property type="match status" value="1"/>
</dbReference>
<comment type="caution">
    <text evidence="3">The sequence shown here is derived from an EMBL/GenBank/DDBJ whole genome shotgun (WGS) entry which is preliminary data.</text>
</comment>
<dbReference type="STRING" id="1160091.B9T39_07380"/>
<sequence>MGTRRMASPMVWSFVSSFNWVTVHLSVLSILKLFTTVPLGILRGMTDMDSLPPDFAEYLEGPRVPDTTRELLREVLSWMCTTHPELETRIAWNQPMFTHHGTFIVGFSASSKHLSFAPEVPVLEQLRSAFSERGYKCLKKTVNLPLSLSLPFDLLDEAVAAQMELKKDVTSFWLPSER</sequence>
<dbReference type="InterPro" id="IPR014922">
    <property type="entry name" value="YdhG-like"/>
</dbReference>
<proteinExistence type="predicted"/>
<reference evidence="3 4" key="1">
    <citation type="submission" date="2017-04" db="EMBL/GenBank/DDBJ databases">
        <title>Draft genome sequences of Alloscardovia macacae UMA81211 and UMA81212 isolated from the feces of a rhesus macaque (Macaca mulatta).</title>
        <authorList>
            <person name="Albert K."/>
            <person name="Sela D.A."/>
        </authorList>
    </citation>
    <scope>NUCLEOTIDE SEQUENCE [LARGE SCALE GENOMIC DNA]</scope>
    <source>
        <strain evidence="3 4">UMA81212</strain>
    </source>
</reference>
<protein>
    <recommendedName>
        <fullName evidence="2">YdhG-like domain-containing protein</fullName>
    </recommendedName>
</protein>
<accession>A0A1Y2SWK7</accession>
<dbReference type="Proteomes" id="UP000243540">
    <property type="component" value="Unassembled WGS sequence"/>
</dbReference>
<dbReference type="Gene3D" id="3.90.1150.200">
    <property type="match status" value="1"/>
</dbReference>
<organism evidence="3 4">
    <name type="scientific">Alloscardovia macacae</name>
    <dbReference type="NCBI Taxonomy" id="1160091"/>
    <lineage>
        <taxon>Bacteria</taxon>
        <taxon>Bacillati</taxon>
        <taxon>Actinomycetota</taxon>
        <taxon>Actinomycetes</taxon>
        <taxon>Bifidobacteriales</taxon>
        <taxon>Bifidobacteriaceae</taxon>
        <taxon>Alloscardovia</taxon>
    </lineage>
</organism>
<dbReference type="AlphaFoldDB" id="A0A1Y2SWK7"/>